<comment type="subcellular location">
    <subcellularLocation>
        <location evidence="1">Cell membrane</location>
        <topology evidence="1">Multi-pass membrane protein</topology>
    </subcellularLocation>
</comment>
<feature type="transmembrane region" description="Helical" evidence="6">
    <location>
        <begin position="114"/>
        <end position="135"/>
    </location>
</feature>
<geneLocation type="plasmid" evidence="8 9">
    <name>unnamed1</name>
</geneLocation>
<evidence type="ECO:0000256" key="1">
    <source>
        <dbReference type="ARBA" id="ARBA00004651"/>
    </source>
</evidence>
<keyword evidence="3 6" id="KW-0812">Transmembrane</keyword>
<sequence length="209" mass="21405">MVDVPSLLAFVVAASILTLTPGVDTAMVLRAMAVDGRRPALLASAGIALGCLAWGAAASLGLGALVHASQTTYAMVKIMGAAYLIWLGAKLLLNARATVENAAADALPRARAGAFWRGLLTNLLNPKVGVFYVTFLPQFIPAGAGVAGYSFLLACLHVALTLLWFGVLIAATAPVSALLRRPGAAKALDRLTGCIFVGFGLKLAGSSSN</sequence>
<dbReference type="PANTHER" id="PTHR30086:SF20">
    <property type="entry name" value="ARGININE EXPORTER PROTEIN ARGO-RELATED"/>
    <property type="match status" value="1"/>
</dbReference>
<evidence type="ECO:0000256" key="2">
    <source>
        <dbReference type="ARBA" id="ARBA00022475"/>
    </source>
</evidence>
<dbReference type="InterPro" id="IPR001123">
    <property type="entry name" value="LeuE-type"/>
</dbReference>
<gene>
    <name evidence="8" type="ORF">M9799_17030</name>
    <name evidence="7" type="ORF">M9799_19765</name>
</gene>
<dbReference type="RefSeq" id="WP_231044828.1">
    <property type="nucleotide sequence ID" value="NZ_CP106882.1"/>
</dbReference>
<keyword evidence="4 6" id="KW-1133">Transmembrane helix</keyword>
<dbReference type="PIRSF" id="PIRSF006324">
    <property type="entry name" value="LeuE"/>
    <property type="match status" value="1"/>
</dbReference>
<feature type="transmembrane region" description="Helical" evidence="6">
    <location>
        <begin position="41"/>
        <end position="66"/>
    </location>
</feature>
<evidence type="ECO:0000256" key="3">
    <source>
        <dbReference type="ARBA" id="ARBA00022692"/>
    </source>
</evidence>
<name>A0ABY6GEX9_9BURK</name>
<keyword evidence="2" id="KW-1003">Cell membrane</keyword>
<dbReference type="EMBL" id="CP106882">
    <property type="protein sequence ID" value="UYG53645.1"/>
    <property type="molecule type" value="Genomic_DNA"/>
</dbReference>
<keyword evidence="8" id="KW-0614">Plasmid</keyword>
<evidence type="ECO:0000313" key="9">
    <source>
        <dbReference type="Proteomes" id="UP001162800"/>
    </source>
</evidence>
<feature type="transmembrane region" description="Helical" evidence="6">
    <location>
        <begin position="72"/>
        <end position="93"/>
    </location>
</feature>
<protein>
    <submittedName>
        <fullName evidence="8">LysE family translocator</fullName>
    </submittedName>
</protein>
<organism evidence="8 9">
    <name type="scientific">Comamonas endophytica</name>
    <dbReference type="NCBI Taxonomy" id="2949090"/>
    <lineage>
        <taxon>Bacteria</taxon>
        <taxon>Pseudomonadati</taxon>
        <taxon>Pseudomonadota</taxon>
        <taxon>Betaproteobacteria</taxon>
        <taxon>Burkholderiales</taxon>
        <taxon>Comamonadaceae</taxon>
        <taxon>Comamonas</taxon>
    </lineage>
</organism>
<evidence type="ECO:0000256" key="6">
    <source>
        <dbReference type="SAM" id="Phobius"/>
    </source>
</evidence>
<evidence type="ECO:0000313" key="7">
    <source>
        <dbReference type="EMBL" id="UYG53600.1"/>
    </source>
</evidence>
<feature type="transmembrane region" description="Helical" evidence="6">
    <location>
        <begin position="147"/>
        <end position="171"/>
    </location>
</feature>
<keyword evidence="5 6" id="KW-0472">Membrane</keyword>
<feature type="transmembrane region" description="Helical" evidence="6">
    <location>
        <begin position="6"/>
        <end position="29"/>
    </location>
</feature>
<evidence type="ECO:0000256" key="4">
    <source>
        <dbReference type="ARBA" id="ARBA00022989"/>
    </source>
</evidence>
<dbReference type="Pfam" id="PF01810">
    <property type="entry name" value="LysE"/>
    <property type="match status" value="1"/>
</dbReference>
<dbReference type="Proteomes" id="UP001162800">
    <property type="component" value="Plasmid unnamed1"/>
</dbReference>
<proteinExistence type="predicted"/>
<dbReference type="PANTHER" id="PTHR30086">
    <property type="entry name" value="ARGININE EXPORTER PROTEIN ARGO"/>
    <property type="match status" value="1"/>
</dbReference>
<evidence type="ECO:0000313" key="8">
    <source>
        <dbReference type="EMBL" id="UYG53645.1"/>
    </source>
</evidence>
<evidence type="ECO:0000256" key="5">
    <source>
        <dbReference type="ARBA" id="ARBA00023136"/>
    </source>
</evidence>
<keyword evidence="9" id="KW-1185">Reference proteome</keyword>
<dbReference type="EMBL" id="CP106882">
    <property type="protein sequence ID" value="UYG53600.1"/>
    <property type="molecule type" value="Genomic_DNA"/>
</dbReference>
<accession>A0ABY6GEX9</accession>
<reference evidence="8" key="1">
    <citation type="submission" date="2022-09" db="EMBL/GenBank/DDBJ databases">
        <title>The complete genome of Acidovorax sp. 5MLIR.</title>
        <authorList>
            <person name="Liu L."/>
            <person name="Yue J."/>
            <person name="Yang F."/>
            <person name="Yuan J."/>
            <person name="Li L."/>
        </authorList>
    </citation>
    <scope>NUCLEOTIDE SEQUENCE</scope>
    <source>
        <strain evidence="8">5MLIR</strain>
        <plasmid evidence="8">unnamed1</plasmid>
    </source>
</reference>